<feature type="domain" description="Integrase zinc-binding" evidence="2">
    <location>
        <begin position="605"/>
        <end position="656"/>
    </location>
</feature>
<dbReference type="OMA" id="HAPREEN"/>
<evidence type="ECO:0000259" key="2">
    <source>
        <dbReference type="Pfam" id="PF17921"/>
    </source>
</evidence>
<dbReference type="AlphaFoldDB" id="A0A7J6QYR8"/>
<keyword evidence="4" id="KW-1185">Reference proteome</keyword>
<evidence type="ECO:0000313" key="4">
    <source>
        <dbReference type="Proteomes" id="UP000553632"/>
    </source>
</evidence>
<comment type="caution">
    <text evidence="3">The sequence shown here is derived from an EMBL/GenBank/DDBJ whole genome shotgun (WGS) entry which is preliminary data.</text>
</comment>
<dbReference type="InterPro" id="IPR043502">
    <property type="entry name" value="DNA/RNA_pol_sf"/>
</dbReference>
<reference evidence="3 4" key="1">
    <citation type="submission" date="2020-04" db="EMBL/GenBank/DDBJ databases">
        <title>Perkinsus olseni comparative genomics.</title>
        <authorList>
            <person name="Bogema D.R."/>
        </authorList>
    </citation>
    <scope>NUCLEOTIDE SEQUENCE [LARGE SCALE GENOMIC DNA]</scope>
    <source>
        <strain evidence="3 4">ATCC PRA-207</strain>
    </source>
</reference>
<evidence type="ECO:0000256" key="1">
    <source>
        <dbReference type="SAM" id="MobiDB-lite"/>
    </source>
</evidence>
<feature type="non-terminal residue" evidence="3">
    <location>
        <position position="1"/>
    </location>
</feature>
<proteinExistence type="predicted"/>
<evidence type="ECO:0000313" key="3">
    <source>
        <dbReference type="EMBL" id="KAF4713272.1"/>
    </source>
</evidence>
<dbReference type="SUPFAM" id="SSF56672">
    <property type="entry name" value="DNA/RNA polymerases"/>
    <property type="match status" value="1"/>
</dbReference>
<name>A0A7J6QYR8_PEROL</name>
<dbReference type="PANTHER" id="PTHR47266">
    <property type="entry name" value="ENDONUCLEASE-RELATED"/>
    <property type="match status" value="1"/>
</dbReference>
<dbReference type="Pfam" id="PF17921">
    <property type="entry name" value="Integrase_H2C2"/>
    <property type="match status" value="1"/>
</dbReference>
<gene>
    <name evidence="3" type="ORF">FOZ63_001621</name>
</gene>
<protein>
    <recommendedName>
        <fullName evidence="2">Integrase zinc-binding domain-containing protein</fullName>
    </recommendedName>
</protein>
<dbReference type="EMBL" id="JABANO010029604">
    <property type="protein sequence ID" value="KAF4713272.1"/>
    <property type="molecule type" value="Genomic_DNA"/>
</dbReference>
<sequence>CPAVGKADCEQKLRKFLDDGYMRPIPTSAESAYRTNFFGVAGRKRWRPVLPLIETNTLLRELMRVDPILNQQKKIRTCLNRLRLAPHVRLYDVSDAYMRFRVSSALASLLQIRWNGLLYEFTRMIYGSSIAPAMLEGAMGYLEGLRQPPPPVPTPLAPASDSLDFYHVDLHHLTPSSSSLSTAECLTDSLDTLTELSTPPQCSYMDDILSFHSHATDTVDPALVDLYKKHDLPLTSQSLIDTDPVHVLGVQVHKAGSLLRYNPATVQKILDWDLTQPLTYRKALGFLGLLLQESDLLPFHVLPCKNALTGLVSRCRSTLGASWNHLIPSEVHQLLLRWQDLLRSTPPTSAPRYIDPHCPLHIYVDASKSLLAYEIVQNEQVVLRGQLPLTRRQRAFHINTLELLAVYTAVSRLRSIELDARITFTSVHLYCDSVTAVSLVRSHRVPPGPQEPFCKQYLLLLDTLLGGRQLPCSHIPSQANPADAGTRCDLYDAIQLLREKYLRDKPLTEPTQQHTACPVRKRAETSLDEDTISHRVKTRRQQDHLSPSSPDLPPGVEPPLTSTSSTSLSSSRSLVPYRYQPPAQALSDYLRHAPREENKFVISDPAIQRQLLTRYHDHYHEGQQATLARLRRHFKWPHMDTTITEIGRQCLPCAKTLTQPGDTQWKQRPSKPTLPSYPFEHLSIDVHGPYFSNR</sequence>
<feature type="non-terminal residue" evidence="3">
    <location>
        <position position="694"/>
    </location>
</feature>
<accession>A0A7J6QYR8</accession>
<dbReference type="Proteomes" id="UP000553632">
    <property type="component" value="Unassembled WGS sequence"/>
</dbReference>
<dbReference type="InterPro" id="IPR041588">
    <property type="entry name" value="Integrase_H2C2"/>
</dbReference>
<feature type="compositionally biased region" description="Low complexity" evidence="1">
    <location>
        <begin position="560"/>
        <end position="574"/>
    </location>
</feature>
<organism evidence="3 4">
    <name type="scientific">Perkinsus olseni</name>
    <name type="common">Perkinsus atlanticus</name>
    <dbReference type="NCBI Taxonomy" id="32597"/>
    <lineage>
        <taxon>Eukaryota</taxon>
        <taxon>Sar</taxon>
        <taxon>Alveolata</taxon>
        <taxon>Perkinsozoa</taxon>
        <taxon>Perkinsea</taxon>
        <taxon>Perkinsida</taxon>
        <taxon>Perkinsidae</taxon>
        <taxon>Perkinsus</taxon>
    </lineage>
</organism>
<feature type="region of interest" description="Disordered" evidence="1">
    <location>
        <begin position="504"/>
        <end position="574"/>
    </location>
</feature>
<dbReference type="InterPro" id="IPR052160">
    <property type="entry name" value="Gypsy_RT_Integrase-like"/>
</dbReference>
<dbReference type="Gene3D" id="1.10.340.70">
    <property type="match status" value="1"/>
</dbReference>